<evidence type="ECO:0000313" key="6">
    <source>
        <dbReference type="EMBL" id="KOX70241.1"/>
    </source>
</evidence>
<organism evidence="6 7">
    <name type="scientific">Melipona quadrifasciata</name>
    <dbReference type="NCBI Taxonomy" id="166423"/>
    <lineage>
        <taxon>Eukaryota</taxon>
        <taxon>Metazoa</taxon>
        <taxon>Ecdysozoa</taxon>
        <taxon>Arthropoda</taxon>
        <taxon>Hexapoda</taxon>
        <taxon>Insecta</taxon>
        <taxon>Pterygota</taxon>
        <taxon>Neoptera</taxon>
        <taxon>Endopterygota</taxon>
        <taxon>Hymenoptera</taxon>
        <taxon>Apocrita</taxon>
        <taxon>Aculeata</taxon>
        <taxon>Apoidea</taxon>
        <taxon>Anthophila</taxon>
        <taxon>Apidae</taxon>
        <taxon>Melipona</taxon>
    </lineage>
</organism>
<evidence type="ECO:0000313" key="7">
    <source>
        <dbReference type="Proteomes" id="UP000053105"/>
    </source>
</evidence>
<keyword evidence="7" id="KW-1185">Reference proteome</keyword>
<dbReference type="EMBL" id="KQ435871">
    <property type="protein sequence ID" value="KOX70241.1"/>
    <property type="molecule type" value="Genomic_DNA"/>
</dbReference>
<keyword evidence="4" id="KW-0862">Zinc</keyword>
<evidence type="ECO:0008006" key="8">
    <source>
        <dbReference type="Google" id="ProtNLM"/>
    </source>
</evidence>
<proteinExistence type="predicted"/>
<protein>
    <recommendedName>
        <fullName evidence="8">DUF659 domain-containing protein</fullName>
    </recommendedName>
</protein>
<reference evidence="6 7" key="1">
    <citation type="submission" date="2015-07" db="EMBL/GenBank/DDBJ databases">
        <title>The genome of Melipona quadrifasciata.</title>
        <authorList>
            <person name="Pan H."/>
            <person name="Kapheim K."/>
        </authorList>
    </citation>
    <scope>NUCLEOTIDE SEQUENCE [LARGE SCALE GENOMIC DNA]</scope>
    <source>
        <strain evidence="6">0111107301</strain>
        <tissue evidence="6">Whole body</tissue>
    </source>
</reference>
<evidence type="ECO:0000256" key="4">
    <source>
        <dbReference type="ARBA" id="ARBA00022833"/>
    </source>
</evidence>
<dbReference type="AlphaFoldDB" id="A0A0N0BDK8"/>
<dbReference type="GO" id="GO:0005634">
    <property type="term" value="C:nucleus"/>
    <property type="evidence" value="ECO:0007669"/>
    <property type="project" value="UniProtKB-SubCell"/>
</dbReference>
<evidence type="ECO:0000256" key="2">
    <source>
        <dbReference type="ARBA" id="ARBA00022723"/>
    </source>
</evidence>
<sequence>MDAIIRPAFYITDNGRNIVKAIELHENWRHIPCYAHCLQLAVKVAIKACPEFYNLRKKCREIVGFFTRLTSSKEKFIQIHRTINPEKQPLQLIQDVDTRWNSTYAMLQVSSPDTLMCDANMPRNLTNEE</sequence>
<dbReference type="STRING" id="166423.A0A0N0BDK8"/>
<dbReference type="PANTHER" id="PTHR46481">
    <property type="entry name" value="ZINC FINGER BED DOMAIN-CONTAINING PROTEIN 4"/>
    <property type="match status" value="1"/>
</dbReference>
<dbReference type="SUPFAM" id="SSF53098">
    <property type="entry name" value="Ribonuclease H-like"/>
    <property type="match status" value="1"/>
</dbReference>
<accession>A0A0N0BDK8</accession>
<dbReference type="PANTHER" id="PTHR46481:SF10">
    <property type="entry name" value="ZINC FINGER BED DOMAIN-CONTAINING PROTEIN 39"/>
    <property type="match status" value="1"/>
</dbReference>
<evidence type="ECO:0000256" key="1">
    <source>
        <dbReference type="ARBA" id="ARBA00004123"/>
    </source>
</evidence>
<name>A0A0N0BDK8_9HYME</name>
<dbReference type="InterPro" id="IPR052035">
    <property type="entry name" value="ZnF_BED_domain_contain"/>
</dbReference>
<comment type="subcellular location">
    <subcellularLocation>
        <location evidence="1">Nucleus</location>
    </subcellularLocation>
</comment>
<evidence type="ECO:0000256" key="3">
    <source>
        <dbReference type="ARBA" id="ARBA00022771"/>
    </source>
</evidence>
<evidence type="ECO:0000256" key="5">
    <source>
        <dbReference type="ARBA" id="ARBA00023242"/>
    </source>
</evidence>
<dbReference type="GO" id="GO:0008270">
    <property type="term" value="F:zinc ion binding"/>
    <property type="evidence" value="ECO:0007669"/>
    <property type="project" value="UniProtKB-KW"/>
</dbReference>
<dbReference type="OrthoDB" id="1271298at2759"/>
<keyword evidence="5" id="KW-0539">Nucleus</keyword>
<gene>
    <name evidence="6" type="ORF">WN51_05519</name>
</gene>
<dbReference type="Proteomes" id="UP000053105">
    <property type="component" value="Unassembled WGS sequence"/>
</dbReference>
<keyword evidence="3" id="KW-0863">Zinc-finger</keyword>
<dbReference type="InterPro" id="IPR012337">
    <property type="entry name" value="RNaseH-like_sf"/>
</dbReference>
<keyword evidence="2" id="KW-0479">Metal-binding</keyword>